<dbReference type="GO" id="GO:0051539">
    <property type="term" value="F:4 iron, 4 sulfur cluster binding"/>
    <property type="evidence" value="ECO:0007669"/>
    <property type="project" value="UniProtKB-KW"/>
</dbReference>
<dbReference type="OrthoDB" id="9798098at2"/>
<keyword evidence="10" id="KW-1185">Reference proteome</keyword>
<evidence type="ECO:0000313" key="7">
    <source>
        <dbReference type="EMBL" id="RGB82223.1"/>
    </source>
</evidence>
<keyword evidence="3" id="KW-0408">Iron</keyword>
<dbReference type="Proteomes" id="UP000260773">
    <property type="component" value="Unassembled WGS sequence"/>
</dbReference>
<keyword evidence="4" id="KW-0411">Iron-sulfur</keyword>
<evidence type="ECO:0000259" key="6">
    <source>
        <dbReference type="PROSITE" id="PS51656"/>
    </source>
</evidence>
<protein>
    <submittedName>
        <fullName evidence="8">4Fe-4S dicluster domain-containing protein</fullName>
    </submittedName>
</protein>
<dbReference type="InterPro" id="IPR050395">
    <property type="entry name" value="4Fe4S_Ferredoxin_RnfB"/>
</dbReference>
<dbReference type="InterPro" id="IPR004108">
    <property type="entry name" value="Fe_hydrogenase_lsu_C"/>
</dbReference>
<evidence type="ECO:0000313" key="9">
    <source>
        <dbReference type="Proteomes" id="UP000260773"/>
    </source>
</evidence>
<dbReference type="Pfam" id="PF02906">
    <property type="entry name" value="Fe_hyd_lg_C"/>
    <property type="match status" value="2"/>
</dbReference>
<dbReference type="SUPFAM" id="SSF53920">
    <property type="entry name" value="Fe-only hydrogenase"/>
    <property type="match status" value="1"/>
</dbReference>
<dbReference type="PANTHER" id="PTHR43560">
    <property type="entry name" value="ION-TRANSLOCATING OXIDOREDUCTASE COMPLEX SUBUNIT B"/>
    <property type="match status" value="1"/>
</dbReference>
<dbReference type="Proteomes" id="UP000261231">
    <property type="component" value="Unassembled WGS sequence"/>
</dbReference>
<dbReference type="InterPro" id="IPR009016">
    <property type="entry name" value="Fe_hydrogenase"/>
</dbReference>
<evidence type="ECO:0000256" key="3">
    <source>
        <dbReference type="ARBA" id="ARBA00023004"/>
    </source>
</evidence>
<dbReference type="PROSITE" id="PS00198">
    <property type="entry name" value="4FE4S_FER_1"/>
    <property type="match status" value="1"/>
</dbReference>
<dbReference type="AlphaFoldDB" id="A0A3E2XJR2"/>
<feature type="domain" description="4Fe-4S ferredoxin-type" evidence="5">
    <location>
        <begin position="37"/>
        <end position="65"/>
    </location>
</feature>
<dbReference type="Pfam" id="PF13237">
    <property type="entry name" value="Fer4_10"/>
    <property type="match status" value="1"/>
</dbReference>
<feature type="domain" description="4Fe-4S ferredoxin-type" evidence="5">
    <location>
        <begin position="7"/>
        <end position="36"/>
    </location>
</feature>
<dbReference type="InterPro" id="IPR017896">
    <property type="entry name" value="4Fe4S_Fe-S-bd"/>
</dbReference>
<reference evidence="9 10" key="1">
    <citation type="submission" date="2018-08" db="EMBL/GenBank/DDBJ databases">
        <title>A genome reference for cultivated species of the human gut microbiota.</title>
        <authorList>
            <person name="Zou Y."/>
            <person name="Xue W."/>
            <person name="Luo G."/>
        </authorList>
    </citation>
    <scope>NUCLEOTIDE SEQUENCE [LARGE SCALE GENOMIC DNA]</scope>
    <source>
        <strain evidence="7 9">AF45-17</strain>
        <strain evidence="8 10">AM28-39</strain>
    </source>
</reference>
<dbReference type="PROSITE" id="PS51656">
    <property type="entry name" value="4FE4S"/>
    <property type="match status" value="1"/>
</dbReference>
<dbReference type="Gene3D" id="3.30.70.20">
    <property type="match status" value="1"/>
</dbReference>
<dbReference type="RefSeq" id="WP_015513457.1">
    <property type="nucleotide sequence ID" value="NZ_JAQCWV010000016.1"/>
</dbReference>
<dbReference type="Pfam" id="PF04060">
    <property type="entry name" value="FeS"/>
    <property type="match status" value="1"/>
</dbReference>
<accession>A0A3E2XJR2</accession>
<gene>
    <name evidence="7" type="ORF">DW070_01510</name>
    <name evidence="8" type="ORF">DW747_12855</name>
</gene>
<dbReference type="InterPro" id="IPR017900">
    <property type="entry name" value="4Fe4S_Fe_S_CS"/>
</dbReference>
<feature type="domain" description="4Fe-4S" evidence="6">
    <location>
        <begin position="365"/>
        <end position="424"/>
    </location>
</feature>
<evidence type="ECO:0000313" key="8">
    <source>
        <dbReference type="EMBL" id="RGC44663.1"/>
    </source>
</evidence>
<dbReference type="Gene3D" id="3.40.950.10">
    <property type="entry name" value="Fe-only Hydrogenase (Larger Subunit), Chain L, domain 3"/>
    <property type="match status" value="1"/>
</dbReference>
<evidence type="ECO:0000259" key="5">
    <source>
        <dbReference type="PROSITE" id="PS51379"/>
    </source>
</evidence>
<dbReference type="EMBL" id="QVFD01000014">
    <property type="protein sequence ID" value="RGC44663.1"/>
    <property type="molecule type" value="Genomic_DNA"/>
</dbReference>
<evidence type="ECO:0000256" key="1">
    <source>
        <dbReference type="ARBA" id="ARBA00022485"/>
    </source>
</evidence>
<evidence type="ECO:0000313" key="10">
    <source>
        <dbReference type="Proteomes" id="UP000261231"/>
    </source>
</evidence>
<sequence>MNKKFFHSVYLDESLCKGCINCIKRCPTQAIRVRNGKARITSQFCIDCGECVRTCSHHAKKIHIDSLDILNNYAYTVALPAPSLYAQFNNLDDVNILLTALIYLGFDDVYEVGAAAELVSEASRKYVDEHKDQWPFISTACPSVVRLIRVRFPNLIDHLLPILPPIEVAATLARKRAMAKTGLPADKIGIIFISPCPSKVTYVKSPLGTTRSEVDGVLAVKDVYPLLLPHMKIAEQHPMDLAISGRIGIGWGCSGGEAGGMITDSYLAADGIENVIRVLEDLEDEKFAKLQFIELNACSGGCVGGVLNVENPYVAKAKIKRLNKYLPVARTHSEDIPQKVELGWHTTVEYEPVFRIGDTMLESITKMKQIEELCNEFPGLDCGSCGAPSCRALAEDIVRGKAEKNDCVYILRNHIHLLSETYSRFSHEAIVDGEDPNACIHILMHYMDKLTEEIALLDSHNLINSDAESEEEQDHDH</sequence>
<evidence type="ECO:0000256" key="2">
    <source>
        <dbReference type="ARBA" id="ARBA00022723"/>
    </source>
</evidence>
<organism evidence="8 10">
    <name type="scientific">Coprococcus catus</name>
    <dbReference type="NCBI Taxonomy" id="116085"/>
    <lineage>
        <taxon>Bacteria</taxon>
        <taxon>Bacillati</taxon>
        <taxon>Bacillota</taxon>
        <taxon>Clostridia</taxon>
        <taxon>Lachnospirales</taxon>
        <taxon>Lachnospiraceae</taxon>
        <taxon>Coprococcus</taxon>
    </lineage>
</organism>
<dbReference type="EMBL" id="QVEP01000002">
    <property type="protein sequence ID" value="RGB82223.1"/>
    <property type="molecule type" value="Genomic_DNA"/>
</dbReference>
<name>A0A3E2XJR2_9FIRM</name>
<dbReference type="GO" id="GO:0046872">
    <property type="term" value="F:metal ion binding"/>
    <property type="evidence" value="ECO:0007669"/>
    <property type="project" value="UniProtKB-KW"/>
</dbReference>
<dbReference type="Gene3D" id="1.10.15.40">
    <property type="entry name" value="Electron transport complex subunit B, putative Fe-S cluster"/>
    <property type="match status" value="1"/>
</dbReference>
<dbReference type="PROSITE" id="PS51379">
    <property type="entry name" value="4FE4S_FER_2"/>
    <property type="match status" value="2"/>
</dbReference>
<dbReference type="SUPFAM" id="SSF54862">
    <property type="entry name" value="4Fe-4S ferredoxins"/>
    <property type="match status" value="1"/>
</dbReference>
<dbReference type="PANTHER" id="PTHR43560:SF1">
    <property type="entry name" value="ION-TRANSLOCATING OXIDOREDUCTASE COMPLEX SUBUNIT B"/>
    <property type="match status" value="1"/>
</dbReference>
<keyword evidence="2" id="KW-0479">Metal-binding</keyword>
<proteinExistence type="predicted"/>
<evidence type="ECO:0000256" key="4">
    <source>
        <dbReference type="ARBA" id="ARBA00023014"/>
    </source>
</evidence>
<comment type="caution">
    <text evidence="8">The sequence shown here is derived from an EMBL/GenBank/DDBJ whole genome shotgun (WGS) entry which is preliminary data.</text>
</comment>
<dbReference type="InterPro" id="IPR007202">
    <property type="entry name" value="4Fe-4S_dom"/>
</dbReference>
<keyword evidence="1" id="KW-0004">4Fe-4S</keyword>